<dbReference type="PANTHER" id="PTHR11727">
    <property type="entry name" value="DIMETHYLADENOSINE TRANSFERASE"/>
    <property type="match status" value="1"/>
</dbReference>
<feature type="binding site" evidence="5">
    <location>
        <position position="43"/>
    </location>
    <ligand>
        <name>S-adenosyl-L-methionine</name>
        <dbReference type="ChEBI" id="CHEBI:59789"/>
    </ligand>
</feature>
<keyword evidence="2 5" id="KW-0808">Transferase</keyword>
<dbReference type="InterPro" id="IPR020596">
    <property type="entry name" value="rRNA_Ade_Mease_Trfase_CS"/>
</dbReference>
<evidence type="ECO:0000256" key="4">
    <source>
        <dbReference type="ARBA" id="ARBA00022884"/>
    </source>
</evidence>
<dbReference type="Pfam" id="PF00398">
    <property type="entry name" value="RrnaAD"/>
    <property type="match status" value="1"/>
</dbReference>
<keyword evidence="4 5" id="KW-0694">RNA-binding</keyword>
<dbReference type="InterPro" id="IPR001737">
    <property type="entry name" value="KsgA/Erm"/>
</dbReference>
<keyword evidence="1 5" id="KW-0489">Methyltransferase</keyword>
<dbReference type="Proteomes" id="UP001501585">
    <property type="component" value="Unassembled WGS sequence"/>
</dbReference>
<feature type="binding site" evidence="5">
    <location>
        <position position="64"/>
    </location>
    <ligand>
        <name>S-adenosyl-L-methionine</name>
        <dbReference type="ChEBI" id="CHEBI:59789"/>
    </ligand>
</feature>
<protein>
    <recommendedName>
        <fullName evidence="6">Ribosomal RNA adenine methylase transferase N-terminal domain-containing protein</fullName>
    </recommendedName>
</protein>
<dbReference type="Gene3D" id="3.40.50.150">
    <property type="entry name" value="Vaccinia Virus protein VP39"/>
    <property type="match status" value="1"/>
</dbReference>
<feature type="domain" description="Ribosomal RNA adenine methylase transferase N-terminal" evidence="6">
    <location>
        <begin position="24"/>
        <end position="184"/>
    </location>
</feature>
<organism evidence="7 8">
    <name type="scientific">Nocardiopsis rhodophaea</name>
    <dbReference type="NCBI Taxonomy" id="280238"/>
    <lineage>
        <taxon>Bacteria</taxon>
        <taxon>Bacillati</taxon>
        <taxon>Actinomycetota</taxon>
        <taxon>Actinomycetes</taxon>
        <taxon>Streptosporangiales</taxon>
        <taxon>Nocardiopsidaceae</taxon>
        <taxon>Nocardiopsis</taxon>
    </lineage>
</organism>
<dbReference type="RefSeq" id="WP_344162277.1">
    <property type="nucleotide sequence ID" value="NZ_BAAAPC010000009.1"/>
</dbReference>
<feature type="binding site" evidence="5">
    <location>
        <position position="17"/>
    </location>
    <ligand>
        <name>S-adenosyl-L-methionine</name>
        <dbReference type="ChEBI" id="CHEBI:59789"/>
    </ligand>
</feature>
<dbReference type="PROSITE" id="PS51689">
    <property type="entry name" value="SAM_RNA_A_N6_MT"/>
    <property type="match status" value="1"/>
</dbReference>
<feature type="binding site" evidence="5">
    <location>
        <position position="87"/>
    </location>
    <ligand>
        <name>S-adenosyl-L-methionine</name>
        <dbReference type="ChEBI" id="CHEBI:59789"/>
    </ligand>
</feature>
<dbReference type="InterPro" id="IPR020598">
    <property type="entry name" value="rRNA_Ade_methylase_Trfase_N"/>
</dbReference>
<gene>
    <name evidence="7" type="ORF">GCM10009799_24260</name>
</gene>
<evidence type="ECO:0000259" key="6">
    <source>
        <dbReference type="SMART" id="SM00650"/>
    </source>
</evidence>
<evidence type="ECO:0000256" key="2">
    <source>
        <dbReference type="ARBA" id="ARBA00022679"/>
    </source>
</evidence>
<dbReference type="PROSITE" id="PS01131">
    <property type="entry name" value="RRNA_A_DIMETH"/>
    <property type="match status" value="1"/>
</dbReference>
<dbReference type="InterPro" id="IPR029063">
    <property type="entry name" value="SAM-dependent_MTases_sf"/>
</dbReference>
<evidence type="ECO:0000256" key="5">
    <source>
        <dbReference type="PROSITE-ProRule" id="PRU01026"/>
    </source>
</evidence>
<accession>A0ABN2T1C0</accession>
<name>A0ABN2T1C0_9ACTN</name>
<dbReference type="Gene3D" id="1.10.8.100">
    <property type="entry name" value="Ribosomal RNA adenine dimethylase-like, domain 2"/>
    <property type="match status" value="1"/>
</dbReference>
<comment type="caution">
    <text evidence="7">The sequence shown here is derived from an EMBL/GenBank/DDBJ whole genome shotgun (WGS) entry which is preliminary data.</text>
</comment>
<dbReference type="NCBIfam" id="NF000499">
    <property type="entry name" value="Erm23S_rRNA_broad"/>
    <property type="match status" value="1"/>
</dbReference>
<feature type="binding site" evidence="5">
    <location>
        <position position="19"/>
    </location>
    <ligand>
        <name>S-adenosyl-L-methionine</name>
        <dbReference type="ChEBI" id="CHEBI:59789"/>
    </ligand>
</feature>
<evidence type="ECO:0000256" key="1">
    <source>
        <dbReference type="ARBA" id="ARBA00022603"/>
    </source>
</evidence>
<dbReference type="InterPro" id="IPR023165">
    <property type="entry name" value="rRNA_Ade_diMease-like_C"/>
</dbReference>
<comment type="similarity">
    <text evidence="5">Belongs to the class I-like SAM-binding methyltransferase superfamily. rRNA adenine N(6)-methyltransferase family.</text>
</comment>
<evidence type="ECO:0000313" key="7">
    <source>
        <dbReference type="EMBL" id="GAA1996580.1"/>
    </source>
</evidence>
<dbReference type="SUPFAM" id="SSF53335">
    <property type="entry name" value="S-adenosyl-L-methionine-dependent methyltransferases"/>
    <property type="match status" value="1"/>
</dbReference>
<evidence type="ECO:0000313" key="8">
    <source>
        <dbReference type="Proteomes" id="UP001501585"/>
    </source>
</evidence>
<sequence>MHPHARHHGGRHELGQNFLVDRGVIATVADLVARTGGPIVEIGAGDGALTLPLSRSGRPLTAVEIDPGRARRLDRRAPENVSVVNDDILRYRLPRHSHVLVGNVPFHLTTTLLRRLLAADAWQDAVLLVQWEVARRRAGVGGASMLTAAWWPWYEFAVHCRIPARAFRPMPAVDGGLLTMARRDHALVTDRRAYQDFVRQVFTGRGRGLREIMLRTGRVDGRALDQWLRAHRVSRQALPKDLTAHQWAALWELTAPLPARRRSPRRRRAGTGR</sequence>
<keyword evidence="3 5" id="KW-0949">S-adenosyl-L-methionine</keyword>
<dbReference type="SMART" id="SM00650">
    <property type="entry name" value="rADc"/>
    <property type="match status" value="1"/>
</dbReference>
<dbReference type="EMBL" id="BAAAPC010000009">
    <property type="protein sequence ID" value="GAA1996580.1"/>
    <property type="molecule type" value="Genomic_DNA"/>
</dbReference>
<reference evidence="7 8" key="1">
    <citation type="journal article" date="2019" name="Int. J. Syst. Evol. Microbiol.">
        <title>The Global Catalogue of Microorganisms (GCM) 10K type strain sequencing project: providing services to taxonomists for standard genome sequencing and annotation.</title>
        <authorList>
            <consortium name="The Broad Institute Genomics Platform"/>
            <consortium name="The Broad Institute Genome Sequencing Center for Infectious Disease"/>
            <person name="Wu L."/>
            <person name="Ma J."/>
        </authorList>
    </citation>
    <scope>NUCLEOTIDE SEQUENCE [LARGE SCALE GENOMIC DNA]</scope>
    <source>
        <strain evidence="7 8">JCM 15313</strain>
    </source>
</reference>
<evidence type="ECO:0000256" key="3">
    <source>
        <dbReference type="ARBA" id="ARBA00022691"/>
    </source>
</evidence>
<keyword evidence="8" id="KW-1185">Reference proteome</keyword>
<dbReference type="PANTHER" id="PTHR11727:SF7">
    <property type="entry name" value="DIMETHYLADENOSINE TRANSFERASE-RELATED"/>
    <property type="match status" value="1"/>
</dbReference>
<proteinExistence type="inferred from homology"/>
<feature type="binding site" evidence="5">
    <location>
        <position position="103"/>
    </location>
    <ligand>
        <name>S-adenosyl-L-methionine</name>
        <dbReference type="ChEBI" id="CHEBI:59789"/>
    </ligand>
</feature>
<dbReference type="CDD" id="cd02440">
    <property type="entry name" value="AdoMet_MTases"/>
    <property type="match status" value="1"/>
</dbReference>